<dbReference type="AlphaFoldDB" id="A0A2N9GUG7"/>
<dbReference type="SUPFAM" id="SSF49723">
    <property type="entry name" value="Lipase/lipooxygenase domain (PLAT/LH2 domain)"/>
    <property type="match status" value="1"/>
</dbReference>
<dbReference type="Gene3D" id="2.60.60.20">
    <property type="entry name" value="PLAT/LH2 domain"/>
    <property type="match status" value="1"/>
</dbReference>
<reference evidence="1" key="1">
    <citation type="submission" date="2018-02" db="EMBL/GenBank/DDBJ databases">
        <authorList>
            <person name="Cohen D.B."/>
            <person name="Kent A.D."/>
        </authorList>
    </citation>
    <scope>NUCLEOTIDE SEQUENCE</scope>
</reference>
<accession>A0A2N9GUG7</accession>
<gene>
    <name evidence="1" type="ORF">FSB_LOCUS30883</name>
</gene>
<dbReference type="EMBL" id="OIVN01002363">
    <property type="protein sequence ID" value="SPD03001.1"/>
    <property type="molecule type" value="Genomic_DNA"/>
</dbReference>
<dbReference type="InterPro" id="IPR036392">
    <property type="entry name" value="PLAT/LH2_dom_sf"/>
</dbReference>
<protein>
    <submittedName>
        <fullName evidence="1">Uncharacterized protein</fullName>
    </submittedName>
</protein>
<name>A0A2N9GUG7_FAGSY</name>
<evidence type="ECO:0000313" key="1">
    <source>
        <dbReference type="EMBL" id="SPD03001.1"/>
    </source>
</evidence>
<proteinExistence type="predicted"/>
<organism evidence="1">
    <name type="scientific">Fagus sylvatica</name>
    <name type="common">Beechnut</name>
    <dbReference type="NCBI Taxonomy" id="28930"/>
    <lineage>
        <taxon>Eukaryota</taxon>
        <taxon>Viridiplantae</taxon>
        <taxon>Streptophyta</taxon>
        <taxon>Embryophyta</taxon>
        <taxon>Tracheophyta</taxon>
        <taxon>Spermatophyta</taxon>
        <taxon>Magnoliopsida</taxon>
        <taxon>eudicotyledons</taxon>
        <taxon>Gunneridae</taxon>
        <taxon>Pentapetalae</taxon>
        <taxon>rosids</taxon>
        <taxon>fabids</taxon>
        <taxon>Fagales</taxon>
        <taxon>Fagaceae</taxon>
        <taxon>Fagus</taxon>
    </lineage>
</organism>
<sequence>MFHSKNLSLTPMKTLAGTSCGARPISTVKSIIKGRDHITSVTSTPLFFTMKCLGFTCNSTSLTRSRSLIIASNAEMGHTQRGVPEGAKSSHKIMEVFNDENESKKRKIKGTVVLMKKNVLDFNDFHASFLDRVHELLGQGVSLQLISAVNVDPGSTTSFLSKEK</sequence>